<dbReference type="Proteomes" id="UP001628156">
    <property type="component" value="Unassembled WGS sequence"/>
</dbReference>
<reference evidence="1 2" key="1">
    <citation type="journal article" date="2019" name="PLoS Negl. Trop. Dis.">
        <title>Whole genome sequencing of Entamoeba nuttalli reveals mammalian host-related molecular signatures and a novel octapeptide-repeat surface protein.</title>
        <authorList>
            <person name="Tanaka M."/>
            <person name="Makiuchi T."/>
            <person name="Komiyama T."/>
            <person name="Shiina T."/>
            <person name="Osaki K."/>
            <person name="Tachibana H."/>
        </authorList>
    </citation>
    <scope>NUCLEOTIDE SEQUENCE [LARGE SCALE GENOMIC DNA]</scope>
    <source>
        <strain evidence="1 2">P19-061405</strain>
    </source>
</reference>
<evidence type="ECO:0000313" key="1">
    <source>
        <dbReference type="EMBL" id="GAB1224030.1"/>
    </source>
</evidence>
<evidence type="ECO:0000313" key="2">
    <source>
        <dbReference type="Proteomes" id="UP001628156"/>
    </source>
</evidence>
<comment type="caution">
    <text evidence="1">The sequence shown here is derived from an EMBL/GenBank/DDBJ whole genome shotgun (WGS) entry which is preliminary data.</text>
</comment>
<name>A0ABQ0DME6_9EUKA</name>
<sequence>MRSKGKILYCYKDKRNEIVFNESLCIAILCTYAEITIRKPAGKASVSKPFFPIETIQFNDSDKVDFGNIIDKRIHEIYKMDIANGVLEETALSRMKKNRTTESIHLLFDIVEELGVKFHKKFSNGKNNSLVIDYIESIYYKYFCFKRKDIDYVGSVINSEILSRVDSKQFVTLQKNDKMLNSILLDYIQQRHKNL</sequence>
<gene>
    <name evidence="1" type="ORF">ENUP19_0171G0018</name>
</gene>
<evidence type="ECO:0008006" key="3">
    <source>
        <dbReference type="Google" id="ProtNLM"/>
    </source>
</evidence>
<organism evidence="1 2">
    <name type="scientific">Entamoeba nuttalli</name>
    <dbReference type="NCBI Taxonomy" id="412467"/>
    <lineage>
        <taxon>Eukaryota</taxon>
        <taxon>Amoebozoa</taxon>
        <taxon>Evosea</taxon>
        <taxon>Archamoebae</taxon>
        <taxon>Mastigamoebida</taxon>
        <taxon>Entamoebidae</taxon>
        <taxon>Entamoeba</taxon>
    </lineage>
</organism>
<proteinExistence type="predicted"/>
<accession>A0ABQ0DME6</accession>
<protein>
    <recommendedName>
        <fullName evidence="3">TATA-binding protein-associated phosphoprotein</fullName>
    </recommendedName>
</protein>
<dbReference type="EMBL" id="BAAFRS010000171">
    <property type="protein sequence ID" value="GAB1224030.1"/>
    <property type="molecule type" value="Genomic_DNA"/>
</dbReference>
<keyword evidence="2" id="KW-1185">Reference proteome</keyword>